<reference evidence="10 11" key="1">
    <citation type="submission" date="2017-11" db="EMBL/GenBank/DDBJ databases">
        <title>Animal gut microbial communities from fecal samples from Wisconsin, USA.</title>
        <authorList>
            <person name="Neumann A."/>
        </authorList>
    </citation>
    <scope>NUCLEOTIDE SEQUENCE [LARGE SCALE GENOMIC DNA]</scope>
    <source>
        <strain evidence="10 11">UWS3</strain>
    </source>
</reference>
<feature type="compositionally biased region" description="Basic and acidic residues" evidence="7">
    <location>
        <begin position="395"/>
        <end position="435"/>
    </location>
</feature>
<dbReference type="RefSeq" id="WP_100425527.1">
    <property type="nucleotide sequence ID" value="NZ_PGEX01000001.1"/>
</dbReference>
<dbReference type="GO" id="GO:0003755">
    <property type="term" value="F:peptidyl-prolyl cis-trans isomerase activity"/>
    <property type="evidence" value="ECO:0007669"/>
    <property type="project" value="UniProtKB-KW"/>
</dbReference>
<gene>
    <name evidence="10" type="ORF">BGX16_1546</name>
</gene>
<dbReference type="PANTHER" id="PTHR43811">
    <property type="entry name" value="FKBP-TYPE PEPTIDYL-PROLYL CIS-TRANS ISOMERASE FKPA"/>
    <property type="match status" value="1"/>
</dbReference>
<proteinExistence type="inferred from homology"/>
<dbReference type="AlphaFoldDB" id="A0A2M9A7D6"/>
<dbReference type="SUPFAM" id="SSF54534">
    <property type="entry name" value="FKBP-like"/>
    <property type="match status" value="1"/>
</dbReference>
<accession>A0A2M9A7D6</accession>
<comment type="catalytic activity">
    <reaction evidence="1 6">
        <text>[protein]-peptidylproline (omega=180) = [protein]-peptidylproline (omega=0)</text>
        <dbReference type="Rhea" id="RHEA:16237"/>
        <dbReference type="Rhea" id="RHEA-COMP:10747"/>
        <dbReference type="Rhea" id="RHEA-COMP:10748"/>
        <dbReference type="ChEBI" id="CHEBI:83833"/>
        <dbReference type="ChEBI" id="CHEBI:83834"/>
        <dbReference type="EC" id="5.2.1.8"/>
    </reaction>
</comment>
<dbReference type="EMBL" id="PGEX01000001">
    <property type="protein sequence ID" value="PJJ41568.1"/>
    <property type="molecule type" value="Genomic_DNA"/>
</dbReference>
<dbReference type="InterPro" id="IPR001179">
    <property type="entry name" value="PPIase_FKBP_dom"/>
</dbReference>
<feature type="domain" description="PPIase FKBP-type" evidence="9">
    <location>
        <begin position="175"/>
        <end position="261"/>
    </location>
</feature>
<dbReference type="Pfam" id="PF01346">
    <property type="entry name" value="FKBP_N"/>
    <property type="match status" value="1"/>
</dbReference>
<evidence type="ECO:0000256" key="8">
    <source>
        <dbReference type="SAM" id="SignalP"/>
    </source>
</evidence>
<sequence>MKLWTSSIFSAAVLGTLIACSSSPKPETAPAAAALPTDSVASTDSAAVAVKKDTLMTPKDRYSYALGMDMGRAIKNVDAEIDKELFLRSLSDQMDGKALLMTDSQAEKALQELVLQMQVTREKKAAEAAKAALDSQKVFLEKNKTVAGVITTASGLQYKYITQVKDSSARAPKLTDKVRVHYAGALLNGTEFDSSIKRGEPLEFPVNAVIKGWQELLTLMKEGEKVQAWIPSELGYGAEGASPVIPPNSLLVFEVELLNVVTASPVDTAKAVKTPEEQKADSIAAAKQAKQDSITAAKKAKTDSIAAVKAAKKAKQDSIKAAKKAKADSIAAVKAAKKAEQDSIKAAKKAEQDSIKAAKKAKQDSIAAVKKAKQDSIAAAKKAKADSIAAVKAAKKAEQDSIKAAKKAAKAESAKPAETAKTETAKPAEPSKTEAAKPTADTAKPAADTAKAAPAANK</sequence>
<evidence type="ECO:0000256" key="3">
    <source>
        <dbReference type="ARBA" id="ARBA00013194"/>
    </source>
</evidence>
<dbReference type="Gene3D" id="1.10.287.460">
    <property type="entry name" value="Peptidyl-prolyl cis-trans isomerase, FKBP-type, N-terminal domain"/>
    <property type="match status" value="1"/>
</dbReference>
<keyword evidence="4 6" id="KW-0697">Rotamase</keyword>
<dbReference type="InterPro" id="IPR036944">
    <property type="entry name" value="PPIase_FKBP_N_sf"/>
</dbReference>
<evidence type="ECO:0000313" key="10">
    <source>
        <dbReference type="EMBL" id="PJJ41568.1"/>
    </source>
</evidence>
<dbReference type="PROSITE" id="PS51257">
    <property type="entry name" value="PROKAR_LIPOPROTEIN"/>
    <property type="match status" value="1"/>
</dbReference>
<dbReference type="InterPro" id="IPR000774">
    <property type="entry name" value="PPIase_FKBP_N"/>
</dbReference>
<evidence type="ECO:0000256" key="4">
    <source>
        <dbReference type="ARBA" id="ARBA00023110"/>
    </source>
</evidence>
<feature type="signal peptide" evidence="8">
    <location>
        <begin position="1"/>
        <end position="21"/>
    </location>
</feature>
<feature type="chain" id="PRO_5014863931" description="peptidylprolyl isomerase" evidence="8">
    <location>
        <begin position="22"/>
        <end position="458"/>
    </location>
</feature>
<evidence type="ECO:0000256" key="6">
    <source>
        <dbReference type="PROSITE-ProRule" id="PRU00277"/>
    </source>
</evidence>
<dbReference type="PANTHER" id="PTHR43811:SF19">
    <property type="entry name" value="39 KDA FK506-BINDING NUCLEAR PROTEIN"/>
    <property type="match status" value="1"/>
</dbReference>
<feature type="compositionally biased region" description="Low complexity" evidence="7">
    <location>
        <begin position="436"/>
        <end position="458"/>
    </location>
</feature>
<evidence type="ECO:0000256" key="5">
    <source>
        <dbReference type="ARBA" id="ARBA00023235"/>
    </source>
</evidence>
<protein>
    <recommendedName>
        <fullName evidence="3 6">peptidylprolyl isomerase</fullName>
        <ecNumber evidence="3 6">5.2.1.8</ecNumber>
    </recommendedName>
</protein>
<dbReference type="Proteomes" id="UP000231134">
    <property type="component" value="Unassembled WGS sequence"/>
</dbReference>
<dbReference type="PROSITE" id="PS50059">
    <property type="entry name" value="FKBP_PPIASE"/>
    <property type="match status" value="1"/>
</dbReference>
<evidence type="ECO:0000256" key="2">
    <source>
        <dbReference type="ARBA" id="ARBA00006577"/>
    </source>
</evidence>
<dbReference type="InterPro" id="IPR046357">
    <property type="entry name" value="PPIase_dom_sf"/>
</dbReference>
<keyword evidence="11" id="KW-1185">Reference proteome</keyword>
<dbReference type="EC" id="5.2.1.8" evidence="3 6"/>
<evidence type="ECO:0000256" key="7">
    <source>
        <dbReference type="SAM" id="MobiDB-lite"/>
    </source>
</evidence>
<evidence type="ECO:0000313" key="11">
    <source>
        <dbReference type="Proteomes" id="UP000231134"/>
    </source>
</evidence>
<comment type="caution">
    <text evidence="10">The sequence shown here is derived from an EMBL/GenBank/DDBJ whole genome shotgun (WGS) entry which is preliminary data.</text>
</comment>
<comment type="similarity">
    <text evidence="2">Belongs to the FKBP-type PPIase family.</text>
</comment>
<dbReference type="OrthoDB" id="9814548at2"/>
<dbReference type="GO" id="GO:0006457">
    <property type="term" value="P:protein folding"/>
    <property type="evidence" value="ECO:0007669"/>
    <property type="project" value="InterPro"/>
</dbReference>
<dbReference type="Gene3D" id="3.10.50.40">
    <property type="match status" value="1"/>
</dbReference>
<keyword evidence="5 6" id="KW-0413">Isomerase</keyword>
<name>A0A2M9A7D6_9BACT</name>
<organism evidence="10 11">
    <name type="scientific">Hallerella succinigenes</name>
    <dbReference type="NCBI Taxonomy" id="1896222"/>
    <lineage>
        <taxon>Bacteria</taxon>
        <taxon>Pseudomonadati</taxon>
        <taxon>Fibrobacterota</taxon>
        <taxon>Fibrobacteria</taxon>
        <taxon>Fibrobacterales</taxon>
        <taxon>Fibrobacteraceae</taxon>
        <taxon>Hallerella</taxon>
    </lineage>
</organism>
<evidence type="ECO:0000256" key="1">
    <source>
        <dbReference type="ARBA" id="ARBA00000971"/>
    </source>
</evidence>
<dbReference type="Pfam" id="PF00254">
    <property type="entry name" value="FKBP_C"/>
    <property type="match status" value="1"/>
</dbReference>
<evidence type="ECO:0000259" key="9">
    <source>
        <dbReference type="PROSITE" id="PS50059"/>
    </source>
</evidence>
<feature type="region of interest" description="Disordered" evidence="7">
    <location>
        <begin position="394"/>
        <end position="458"/>
    </location>
</feature>
<dbReference type="FunFam" id="3.10.50.40:FF:000006">
    <property type="entry name" value="Peptidyl-prolyl cis-trans isomerase"/>
    <property type="match status" value="1"/>
</dbReference>
<keyword evidence="8" id="KW-0732">Signal</keyword>